<keyword evidence="4" id="KW-1185">Reference proteome</keyword>
<feature type="transmembrane region" description="Helical" evidence="1">
    <location>
        <begin position="198"/>
        <end position="218"/>
    </location>
</feature>
<dbReference type="Proteomes" id="UP001079657">
    <property type="component" value="Unassembled WGS sequence"/>
</dbReference>
<name>A0ABT4CLK0_9CLOT</name>
<feature type="transmembrane region" description="Helical" evidence="1">
    <location>
        <begin position="30"/>
        <end position="51"/>
    </location>
</feature>
<dbReference type="InterPro" id="IPR057169">
    <property type="entry name" value="DUF7847"/>
</dbReference>
<reference evidence="3" key="1">
    <citation type="submission" date="2022-12" db="EMBL/GenBank/DDBJ databases">
        <authorList>
            <person name="Wang J."/>
        </authorList>
    </citation>
    <scope>NUCLEOTIDE SEQUENCE</scope>
    <source>
        <strain evidence="3">HY-42-06</strain>
    </source>
</reference>
<evidence type="ECO:0000313" key="3">
    <source>
        <dbReference type="EMBL" id="MCY6369922.1"/>
    </source>
</evidence>
<sequence>MKNMIGEKELSMGEIFAYAFNIYKAKIKMILFIILIISIPSNLIIDLLSPYSNKLGSELLKIIGVYIDVFIEVGAIYITYKYVNDEYVECNQLCKAIFSRWKGIIWTTIVAGIILLGFSLLLVIPGVIFWIYYSFIFQAVVIKNLSGTDALSYSKNLVKGYWWNLFIIQILRIITAVIVILPINFISKNVIYGVISNTSVHFVMIFFDVAITICFFSLDSMKNKRDGTYI</sequence>
<dbReference type="RefSeq" id="WP_268048350.1">
    <property type="nucleotide sequence ID" value="NZ_JAPQES010000001.1"/>
</dbReference>
<accession>A0ABT4CLK0</accession>
<feature type="transmembrane region" description="Helical" evidence="1">
    <location>
        <begin position="104"/>
        <end position="133"/>
    </location>
</feature>
<evidence type="ECO:0000256" key="1">
    <source>
        <dbReference type="SAM" id="Phobius"/>
    </source>
</evidence>
<protein>
    <recommendedName>
        <fullName evidence="2">DUF7847 domain-containing protein</fullName>
    </recommendedName>
</protein>
<keyword evidence="1" id="KW-0812">Transmembrane</keyword>
<organism evidence="3 4">
    <name type="scientific">Clostridium ganghwense</name>
    <dbReference type="NCBI Taxonomy" id="312089"/>
    <lineage>
        <taxon>Bacteria</taxon>
        <taxon>Bacillati</taxon>
        <taxon>Bacillota</taxon>
        <taxon>Clostridia</taxon>
        <taxon>Eubacteriales</taxon>
        <taxon>Clostridiaceae</taxon>
        <taxon>Clostridium</taxon>
    </lineage>
</organism>
<feature type="domain" description="DUF7847" evidence="2">
    <location>
        <begin position="107"/>
        <end position="206"/>
    </location>
</feature>
<keyword evidence="1" id="KW-1133">Transmembrane helix</keyword>
<comment type="caution">
    <text evidence="3">The sequence shown here is derived from an EMBL/GenBank/DDBJ whole genome shotgun (WGS) entry which is preliminary data.</text>
</comment>
<feature type="transmembrane region" description="Helical" evidence="1">
    <location>
        <begin position="161"/>
        <end position="186"/>
    </location>
</feature>
<keyword evidence="1" id="KW-0472">Membrane</keyword>
<gene>
    <name evidence="3" type="ORF">OXH55_04695</name>
</gene>
<evidence type="ECO:0000259" key="2">
    <source>
        <dbReference type="Pfam" id="PF25231"/>
    </source>
</evidence>
<dbReference type="EMBL" id="JAPQES010000001">
    <property type="protein sequence ID" value="MCY6369922.1"/>
    <property type="molecule type" value="Genomic_DNA"/>
</dbReference>
<proteinExistence type="predicted"/>
<dbReference type="Pfam" id="PF25231">
    <property type="entry name" value="DUF7847"/>
    <property type="match status" value="1"/>
</dbReference>
<evidence type="ECO:0000313" key="4">
    <source>
        <dbReference type="Proteomes" id="UP001079657"/>
    </source>
</evidence>
<feature type="transmembrane region" description="Helical" evidence="1">
    <location>
        <begin position="63"/>
        <end position="83"/>
    </location>
</feature>